<feature type="compositionally biased region" description="Polar residues" evidence="2">
    <location>
        <begin position="1226"/>
        <end position="1236"/>
    </location>
</feature>
<name>A0ABR0SSY3_9HYPO</name>
<feature type="compositionally biased region" description="Polar residues" evidence="2">
    <location>
        <begin position="555"/>
        <end position="570"/>
    </location>
</feature>
<comment type="caution">
    <text evidence="4">The sequence shown here is derived from an EMBL/GenBank/DDBJ whole genome shotgun (WGS) entry which is preliminary data.</text>
</comment>
<evidence type="ECO:0000256" key="2">
    <source>
        <dbReference type="SAM" id="MobiDB-lite"/>
    </source>
</evidence>
<evidence type="ECO:0000259" key="3">
    <source>
        <dbReference type="Pfam" id="PF06985"/>
    </source>
</evidence>
<proteinExistence type="predicted"/>
<feature type="region of interest" description="Disordered" evidence="2">
    <location>
        <begin position="1373"/>
        <end position="1477"/>
    </location>
</feature>
<gene>
    <name evidence="4" type="ORF">PT974_03231</name>
</gene>
<dbReference type="Proteomes" id="UP001338125">
    <property type="component" value="Unassembled WGS sequence"/>
</dbReference>
<evidence type="ECO:0000313" key="4">
    <source>
        <dbReference type="EMBL" id="KAK5994845.1"/>
    </source>
</evidence>
<accession>A0ABR0SSY3</accession>
<dbReference type="InterPro" id="IPR010730">
    <property type="entry name" value="HET"/>
</dbReference>
<feature type="compositionally biased region" description="Polar residues" evidence="2">
    <location>
        <begin position="1193"/>
        <end position="1213"/>
    </location>
</feature>
<keyword evidence="5" id="KW-1185">Reference proteome</keyword>
<feature type="compositionally biased region" description="Basic residues" evidence="2">
    <location>
        <begin position="1167"/>
        <end position="1187"/>
    </location>
</feature>
<organism evidence="4 5">
    <name type="scientific">Cladobotryum mycophilum</name>
    <dbReference type="NCBI Taxonomy" id="491253"/>
    <lineage>
        <taxon>Eukaryota</taxon>
        <taxon>Fungi</taxon>
        <taxon>Dikarya</taxon>
        <taxon>Ascomycota</taxon>
        <taxon>Pezizomycotina</taxon>
        <taxon>Sordariomycetes</taxon>
        <taxon>Hypocreomycetidae</taxon>
        <taxon>Hypocreales</taxon>
        <taxon>Hypocreaceae</taxon>
        <taxon>Cladobotryum</taxon>
    </lineage>
</organism>
<sequence length="1546" mass="174834">MAEASEKQEEDSSLVVKAISATFNAIGVGQEKLRATITSKLVPEYKPSFYEKRNDGNVAEIQDIELLGLSELPKGQSLFRMIDIDTLNLVDYPDSSAPYCMLSHRWKDPEILLGHLHDAKKIYPDLTHVEAVMEWCKKNVRDKSKEINTCANKLSGCAGLSKGGCYVHALLQKHFIGKNILKSLGKTNAKREEATINFQFAQMESKIFGGLISKMTDDIGGNAGQTLSNDQSEGHTMINESLKEAQEDLNNAENEVFDAELEKEEALSDVQFFDEHKELRDKVDGLVSCLRLWRSAVKIEKSILKAKEIFDRDQELSRKNQKRYVWLDTCCINKLNHGELSESLSLMGDWYAQSTFTLVHLDNPENEGDIVDHWIEFLPPDERLEKIGDTSYKTRSPIKSYDTILENEIEWSTRGWTLQELVMSKMTYYVNSDWESLTRPVERLGRVYHLIPYIDIYIRPFDLHPPADNSELQSLNALLLKPGTIPWSQAMAMQFPPINQGPPSEQVANALRLIKALESIGFQFPNDMALETAKFEMARAVFFATKGIFDSFEKTQNSTKGQNSQENGNNRLFGVTGAQPHAGDNQAPPETGKQQHPANKSQQSQGSKSQKEPESEDNKRAVFWKKRELERAIERAKKNSFFLELHDCFPKLQDLYPINTDQTPEEKTKAISKTFQYMLSLLVREAKTPVEADREYIAKFGKVELLGSWIKGTQRHGFTAQEVMALSCSRAITKSVDRAYSLMGILGVRFETFNAEGSVKALCRLLDQVVITHNDVSVFNWTGCDKGCMIRGRSMYPSSHEAYTNEEDRSRRNNLVLSAKVRDEVKAITDSYFNIMSLLRQAIKLIKTRRAQREQLEWIEYIATIAGQLSLKQIRSCVTIERVDSSETVEENLLDYQIRMIQTMIQYAMAYGKKTSKLDTMPSYDENKRAINNTNSTSNPSLANTNPSPVSYDDAGFTSDSDVRTVEPASPSLSTAPTLVEHPEKLPASGKAPDRNDYVSRWLKELANGSMNTEEYHSFYNFLQEQNLPTEIRTDEFKDQKQAKTSDLGTSDHEPPSMISPHPIIVTNAGIEGFFDIQRVVITMQNLEGLRQQVEHVISPEQRISGWCSISTGFAQVVVQFTCRSDLLKKQLEVTDGIAFRVTKEQEKGEGKKREQRLNKAMTALFKSKKKDKKHQKADHTSTKTRKPASSAVPETTDQETSVGSGDTNQNKTSTKRRLRGDSGVAMNNDSETENGPGTEPNGGIKYNIMIDMKQSEESEQDNTDEEKTVERIINFIQEDDLRLIAGEWVLARCSGVAGAKWFLCLLELGSTHPFYGHRIASSEIDFANCTPEPGLVKAWETYMTRKNQQMCNILWWYCKAMKTKLKMAENRQKELDISPASNSTTPEMTENRTMKNVSTEQVRHAEAPDSYGNGLLKEEGEEMKGNGLLKEEGEETNDEPKPPNDDDEGDNSDREDKGESDELNLDLPGQDPMLDTEATGDWTSFLAKLRIVDKLLEMWGDHLDRHLDATALKGTPRNLRAAIENLNDDKDFLPSMFQSTNIHMF</sequence>
<feature type="domain" description="Heterokaryon incompatibility" evidence="3">
    <location>
        <begin position="297"/>
        <end position="420"/>
    </location>
</feature>
<dbReference type="PANTHER" id="PTHR10622">
    <property type="entry name" value="HET DOMAIN-CONTAINING PROTEIN"/>
    <property type="match status" value="1"/>
</dbReference>
<feature type="region of interest" description="Disordered" evidence="2">
    <location>
        <begin position="926"/>
        <end position="994"/>
    </location>
</feature>
<dbReference type="EMBL" id="JAVFKD010000004">
    <property type="protein sequence ID" value="KAK5994845.1"/>
    <property type="molecule type" value="Genomic_DNA"/>
</dbReference>
<reference evidence="4 5" key="1">
    <citation type="submission" date="2024-01" db="EMBL/GenBank/DDBJ databases">
        <title>Complete genome of Cladobotryum mycophilum ATHUM6906.</title>
        <authorList>
            <person name="Christinaki A.C."/>
            <person name="Myridakis A.I."/>
            <person name="Kouvelis V.N."/>
        </authorList>
    </citation>
    <scope>NUCLEOTIDE SEQUENCE [LARGE SCALE GENOMIC DNA]</scope>
    <source>
        <strain evidence="4 5">ATHUM6906</strain>
    </source>
</reference>
<dbReference type="Pfam" id="PF06985">
    <property type="entry name" value="HET"/>
    <property type="match status" value="1"/>
</dbReference>
<dbReference type="PANTHER" id="PTHR10622:SF10">
    <property type="entry name" value="HET DOMAIN-CONTAINING PROTEIN"/>
    <property type="match status" value="1"/>
</dbReference>
<feature type="compositionally biased region" description="Polar residues" evidence="2">
    <location>
        <begin position="1380"/>
        <end position="1389"/>
    </location>
</feature>
<feature type="region of interest" description="Disordered" evidence="2">
    <location>
        <begin position="555"/>
        <end position="619"/>
    </location>
</feature>
<feature type="region of interest" description="Disordered" evidence="2">
    <location>
        <begin position="1164"/>
        <end position="1246"/>
    </location>
</feature>
<evidence type="ECO:0000313" key="5">
    <source>
        <dbReference type="Proteomes" id="UP001338125"/>
    </source>
</evidence>
<feature type="coiled-coil region" evidence="1">
    <location>
        <begin position="235"/>
        <end position="269"/>
    </location>
</feature>
<keyword evidence="1" id="KW-0175">Coiled coil</keyword>
<protein>
    <recommendedName>
        <fullName evidence="3">Heterokaryon incompatibility domain-containing protein</fullName>
    </recommendedName>
</protein>
<evidence type="ECO:0000256" key="1">
    <source>
        <dbReference type="SAM" id="Coils"/>
    </source>
</evidence>
<feature type="compositionally biased region" description="Basic and acidic residues" evidence="2">
    <location>
        <begin position="1036"/>
        <end position="1055"/>
    </location>
</feature>
<feature type="region of interest" description="Disordered" evidence="2">
    <location>
        <begin position="1036"/>
        <end position="1059"/>
    </location>
</feature>
<feature type="compositionally biased region" description="Basic and acidic residues" evidence="2">
    <location>
        <begin position="609"/>
        <end position="619"/>
    </location>
</feature>
<feature type="compositionally biased region" description="Polar residues" evidence="2">
    <location>
        <begin position="930"/>
        <end position="949"/>
    </location>
</feature>